<dbReference type="OrthoDB" id="9784736at2"/>
<evidence type="ECO:0000313" key="5">
    <source>
        <dbReference type="EMBL" id="EYT48598.1"/>
    </source>
</evidence>
<evidence type="ECO:0000256" key="3">
    <source>
        <dbReference type="PROSITE-ProRule" id="PRU00182"/>
    </source>
</evidence>
<dbReference type="Gene3D" id="3.40.50.150">
    <property type="entry name" value="Vaccinia Virus protein VP39"/>
    <property type="match status" value="1"/>
</dbReference>
<dbReference type="InterPro" id="IPR029063">
    <property type="entry name" value="SAM-dependent_MTases_sf"/>
</dbReference>
<keyword evidence="6" id="KW-1185">Reference proteome</keyword>
<dbReference type="GO" id="GO:0008168">
    <property type="term" value="F:methyltransferase activity"/>
    <property type="evidence" value="ECO:0007669"/>
    <property type="project" value="InterPro"/>
</dbReference>
<dbReference type="Pfam" id="PF01728">
    <property type="entry name" value="FtsJ"/>
    <property type="match status" value="1"/>
</dbReference>
<dbReference type="CDD" id="cd02440">
    <property type="entry name" value="AdoMet_MTases"/>
    <property type="match status" value="1"/>
</dbReference>
<dbReference type="CDD" id="cd00165">
    <property type="entry name" value="S4"/>
    <property type="match status" value="1"/>
</dbReference>
<feature type="domain" description="RNA-binding S4" evidence="4">
    <location>
        <begin position="4"/>
        <end position="71"/>
    </location>
</feature>
<dbReference type="Pfam" id="PF01479">
    <property type="entry name" value="S4"/>
    <property type="match status" value="1"/>
</dbReference>
<dbReference type="Gene3D" id="3.10.290.10">
    <property type="entry name" value="RNA-binding S4 domain"/>
    <property type="match status" value="1"/>
</dbReference>
<dbReference type="InterPro" id="IPR036986">
    <property type="entry name" value="S4_RNA-bd_sf"/>
</dbReference>
<dbReference type="RefSeq" id="WP_017823735.1">
    <property type="nucleotide sequence ID" value="NZ_AORC01000014.1"/>
</dbReference>
<dbReference type="Proteomes" id="UP000019754">
    <property type="component" value="Unassembled WGS sequence"/>
</dbReference>
<dbReference type="InterPro" id="IPR002877">
    <property type="entry name" value="RNA_MeTrfase_FtsJ_dom"/>
</dbReference>
<evidence type="ECO:0000259" key="4">
    <source>
        <dbReference type="SMART" id="SM00363"/>
    </source>
</evidence>
<evidence type="ECO:0000256" key="2">
    <source>
        <dbReference type="ARBA" id="ARBA00029460"/>
    </source>
</evidence>
<comment type="caution">
    <text evidence="5">The sequence shown here is derived from an EMBL/GenBank/DDBJ whole genome shotgun (WGS) entry which is preliminary data.</text>
</comment>
<dbReference type="SUPFAM" id="SSF53335">
    <property type="entry name" value="S-adenosyl-L-methionine-dependent methyltransferases"/>
    <property type="match status" value="1"/>
</dbReference>
<evidence type="ECO:0000256" key="1">
    <source>
        <dbReference type="ARBA" id="ARBA00022884"/>
    </source>
</evidence>
<dbReference type="PANTHER" id="PTHR32319:SF0">
    <property type="entry name" value="BACTERIAL HEMOLYSIN-LIKE PROTEIN"/>
    <property type="match status" value="1"/>
</dbReference>
<sequence>MSPRRLDVALAVVGLARSRTHAQRIIDEGRARIDGHPARRASTPVPEDARLTVVDVPDGVEYASRAAHKLNGALQELGLTVQDRHCLDAGASTGGFTDVLLRRGAEKVIAVDIGHDQLAEHLAVDPRVTVLDGTSVRDLEPALIGGSIDLLVADLSFISLRTVMAALASVVRPRGDLLLMVKPQFEVGREALPRTGVVADAAEHCRAVTGVARSAAETGLEVAGAGASPLPGQDGNREFFLHLRPTGHAATLTDRACDMIESVVTGRPAPGPHRHITEGEDGAG</sequence>
<keyword evidence="1 3" id="KW-0694">RNA-binding</keyword>
<dbReference type="GO" id="GO:0003723">
    <property type="term" value="F:RNA binding"/>
    <property type="evidence" value="ECO:0007669"/>
    <property type="project" value="UniProtKB-KW"/>
</dbReference>
<accession>A0A022KS78</accession>
<dbReference type="PANTHER" id="PTHR32319">
    <property type="entry name" value="BACTERIAL HEMOLYSIN-LIKE PROTEIN"/>
    <property type="match status" value="1"/>
</dbReference>
<name>A0A022KS78_9MICO</name>
<gene>
    <name evidence="5" type="ORF">D641_0111935</name>
</gene>
<evidence type="ECO:0000313" key="6">
    <source>
        <dbReference type="Proteomes" id="UP000019754"/>
    </source>
</evidence>
<dbReference type="InterPro" id="IPR004538">
    <property type="entry name" value="Hemolysin_A/TlyA"/>
</dbReference>
<organism evidence="5 6">
    <name type="scientific">Brachybacterium muris UCD-AY4</name>
    <dbReference type="NCBI Taxonomy" id="1249481"/>
    <lineage>
        <taxon>Bacteria</taxon>
        <taxon>Bacillati</taxon>
        <taxon>Actinomycetota</taxon>
        <taxon>Actinomycetes</taxon>
        <taxon>Micrococcales</taxon>
        <taxon>Dermabacteraceae</taxon>
        <taxon>Brachybacterium</taxon>
    </lineage>
</organism>
<dbReference type="PIRSF" id="PIRSF005578">
    <property type="entry name" value="TlyA"/>
    <property type="match status" value="1"/>
</dbReference>
<dbReference type="SMART" id="SM00363">
    <property type="entry name" value="S4"/>
    <property type="match status" value="1"/>
</dbReference>
<proteinExistence type="inferred from homology"/>
<dbReference type="SUPFAM" id="SSF55174">
    <property type="entry name" value="Alpha-L RNA-binding motif"/>
    <property type="match status" value="1"/>
</dbReference>
<dbReference type="InterPro" id="IPR002942">
    <property type="entry name" value="S4_RNA-bd"/>
</dbReference>
<comment type="similarity">
    <text evidence="2">Belongs to the TlyA family.</text>
</comment>
<dbReference type="GO" id="GO:0032259">
    <property type="term" value="P:methylation"/>
    <property type="evidence" value="ECO:0007669"/>
    <property type="project" value="InterPro"/>
</dbReference>
<reference evidence="5 6" key="1">
    <citation type="journal article" date="2013" name="Genome Announc.">
        <title>Draft genome sequence of an Actinobacterium, Brachybacterium muris strain UCD-AY4.</title>
        <authorList>
            <person name="Lo J.R."/>
            <person name="Lang J.M."/>
            <person name="Darling A.E."/>
            <person name="Eisen J.A."/>
            <person name="Coil D.A."/>
        </authorList>
    </citation>
    <scope>NUCLEOTIDE SEQUENCE [LARGE SCALE GENOMIC DNA]</scope>
    <source>
        <strain evidence="5 6">UCD-AY4</strain>
    </source>
</reference>
<dbReference type="STRING" id="1249481.D641_0111935"/>
<dbReference type="EMBL" id="AORC01000014">
    <property type="protein sequence ID" value="EYT48598.1"/>
    <property type="molecule type" value="Genomic_DNA"/>
</dbReference>
<dbReference type="AlphaFoldDB" id="A0A022KS78"/>
<dbReference type="PROSITE" id="PS50889">
    <property type="entry name" value="S4"/>
    <property type="match status" value="1"/>
</dbReference>
<dbReference type="HOGENOM" id="CLU_058015_2_0_11"/>
<protein>
    <submittedName>
        <fullName evidence="5">Hemolysin</fullName>
    </submittedName>
</protein>
<dbReference type="InterPro" id="IPR047048">
    <property type="entry name" value="TlyA"/>
</dbReference>